<dbReference type="GO" id="GO:0016020">
    <property type="term" value="C:membrane"/>
    <property type="evidence" value="ECO:0007669"/>
    <property type="project" value="UniProtKB-SubCell"/>
</dbReference>
<comment type="caution">
    <text evidence="9">The sequence shown here is derived from an EMBL/GenBank/DDBJ whole genome shotgun (WGS) entry which is preliminary data.</text>
</comment>
<comment type="subcellular location">
    <subcellularLocation>
        <location evidence="1">Membrane</location>
        <topology evidence="1">Lipid-anchor</topology>
    </subcellularLocation>
</comment>
<dbReference type="Pfam" id="PF03180">
    <property type="entry name" value="Lipoprotein_9"/>
    <property type="match status" value="1"/>
</dbReference>
<proteinExistence type="inferred from homology"/>
<dbReference type="SUPFAM" id="SSF53850">
    <property type="entry name" value="Periplasmic binding protein-like II"/>
    <property type="match status" value="1"/>
</dbReference>
<gene>
    <name evidence="9" type="ORF">FL857_04575</name>
</gene>
<evidence type="ECO:0000256" key="3">
    <source>
        <dbReference type="ARBA" id="ARBA00023136"/>
    </source>
</evidence>
<accession>A0A552V948</accession>
<dbReference type="InterPro" id="IPR004872">
    <property type="entry name" value="Lipoprotein_NlpA"/>
</dbReference>
<evidence type="ECO:0000256" key="7">
    <source>
        <dbReference type="PIRSR" id="PIRSR002854-1"/>
    </source>
</evidence>
<evidence type="ECO:0000256" key="4">
    <source>
        <dbReference type="ARBA" id="ARBA00023139"/>
    </source>
</evidence>
<organism evidence="9 10">
    <name type="scientific">Criibacterium bergeronii</name>
    <dbReference type="NCBI Taxonomy" id="1871336"/>
    <lineage>
        <taxon>Bacteria</taxon>
        <taxon>Bacillati</taxon>
        <taxon>Bacillota</taxon>
        <taxon>Clostridia</taxon>
        <taxon>Peptostreptococcales</taxon>
        <taxon>Filifactoraceae</taxon>
        <taxon>Criibacterium</taxon>
    </lineage>
</organism>
<evidence type="ECO:0000256" key="8">
    <source>
        <dbReference type="SAM" id="SignalP"/>
    </source>
</evidence>
<dbReference type="PANTHER" id="PTHR30429">
    <property type="entry name" value="D-METHIONINE-BINDING LIPOPROTEIN METQ"/>
    <property type="match status" value="1"/>
</dbReference>
<reference evidence="9 10" key="1">
    <citation type="submission" date="2019-07" db="EMBL/GenBank/DDBJ databases">
        <title>Criibacterium bergeronii gen. nov., sp. nov. isolated from human clinical samples.</title>
        <authorList>
            <person name="Maheux A.F."/>
            <person name="Boudreau D.K."/>
            <person name="Berube E."/>
            <person name="Brodeur S."/>
            <person name="Bernard K.A."/>
            <person name="Abed J.Y."/>
            <person name="Ducrey E."/>
            <person name="Guay E.F."/>
            <person name="Raymond F."/>
            <person name="Corbeil J."/>
            <person name="Domingo M.-C."/>
            <person name="Roy P.H."/>
            <person name="Boissinot M."/>
            <person name="Tocheva E.I."/>
            <person name="Omar R.F."/>
        </authorList>
    </citation>
    <scope>NUCLEOTIDE SEQUENCE [LARGE SCALE GENOMIC DNA]</scope>
    <source>
        <strain evidence="9 10">CCRI-24246</strain>
    </source>
</reference>
<dbReference type="EMBL" id="VJXW01000005">
    <property type="protein sequence ID" value="TRW26990.1"/>
    <property type="molecule type" value="Genomic_DNA"/>
</dbReference>
<keyword evidence="2 8" id="KW-0732">Signal</keyword>
<dbReference type="Gene3D" id="3.40.190.10">
    <property type="entry name" value="Periplasmic binding protein-like II"/>
    <property type="match status" value="2"/>
</dbReference>
<evidence type="ECO:0000256" key="5">
    <source>
        <dbReference type="ARBA" id="ARBA00023288"/>
    </source>
</evidence>
<sequence length="281" mass="30321">MKKNLIKVFTLALVSALTLAACSGGADNKPAQGDAAKTTEKSNKVLKIGASPQPHAAILENIKQDLADKGIELEIQQFSDYVVPNTAVEDGDLDANFFQHVPYMDEFNKQQGTHLVSVGSVHLEPMGLYSKKIKDLKELKEGATISIPNDPTNGGRALLLLEKNGIIKLKDGAGLAATDKDIVENPMNLKITLLDAAQLPRTLEDVDASVINTNFALEADLNPLNDALVIEGKDSPYANIVAVKEGNEKDERVVALMEALNSEKTKKFIEDEYNGAIVPAF</sequence>
<dbReference type="OrthoDB" id="9812878at2"/>
<dbReference type="PROSITE" id="PS51257">
    <property type="entry name" value="PROKAR_LIPOPROTEIN"/>
    <property type="match status" value="1"/>
</dbReference>
<dbReference type="NCBIfam" id="TIGR00363">
    <property type="entry name" value="MetQ/NlpA family lipoprotein"/>
    <property type="match status" value="1"/>
</dbReference>
<keyword evidence="4" id="KW-0564">Palmitate</keyword>
<evidence type="ECO:0000256" key="2">
    <source>
        <dbReference type="ARBA" id="ARBA00022729"/>
    </source>
</evidence>
<evidence type="ECO:0000256" key="6">
    <source>
        <dbReference type="PIRNR" id="PIRNR002854"/>
    </source>
</evidence>
<keyword evidence="5 6" id="KW-0449">Lipoprotein</keyword>
<dbReference type="RefSeq" id="WP_144397965.1">
    <property type="nucleotide sequence ID" value="NZ_VJXW01000005.1"/>
</dbReference>
<comment type="similarity">
    <text evidence="6">Belongs to the nlpA lipoprotein family.</text>
</comment>
<protein>
    <recommendedName>
        <fullName evidence="6">Lipoprotein</fullName>
    </recommendedName>
</protein>
<feature type="lipid moiety-binding region" description="S-diacylglycerol cysteine" evidence="7">
    <location>
        <position position="22"/>
    </location>
</feature>
<feature type="chain" id="PRO_5038947752" description="Lipoprotein" evidence="8">
    <location>
        <begin position="21"/>
        <end position="281"/>
    </location>
</feature>
<name>A0A552V948_9FIRM</name>
<dbReference type="Proteomes" id="UP000319424">
    <property type="component" value="Unassembled WGS sequence"/>
</dbReference>
<dbReference type="AlphaFoldDB" id="A0A552V948"/>
<evidence type="ECO:0000313" key="10">
    <source>
        <dbReference type="Proteomes" id="UP000319424"/>
    </source>
</evidence>
<dbReference type="CDD" id="cd13597">
    <property type="entry name" value="PBP2_lipoprotein_Tp32"/>
    <property type="match status" value="1"/>
</dbReference>
<evidence type="ECO:0000256" key="1">
    <source>
        <dbReference type="ARBA" id="ARBA00004635"/>
    </source>
</evidence>
<evidence type="ECO:0000313" key="9">
    <source>
        <dbReference type="EMBL" id="TRW26990.1"/>
    </source>
</evidence>
<keyword evidence="3" id="KW-0472">Membrane</keyword>
<dbReference type="PANTHER" id="PTHR30429:SF0">
    <property type="entry name" value="METHIONINE-BINDING LIPOPROTEIN METQ"/>
    <property type="match status" value="1"/>
</dbReference>
<dbReference type="PIRSF" id="PIRSF002854">
    <property type="entry name" value="MetQ"/>
    <property type="match status" value="1"/>
</dbReference>
<feature type="signal peptide" evidence="8">
    <location>
        <begin position="1"/>
        <end position="20"/>
    </location>
</feature>